<dbReference type="EMBL" id="JAGPYM010000007">
    <property type="protein sequence ID" value="KAH6892164.1"/>
    <property type="molecule type" value="Genomic_DNA"/>
</dbReference>
<gene>
    <name evidence="1" type="ORF">B0T10DRAFT_483209</name>
</gene>
<evidence type="ECO:0000313" key="2">
    <source>
        <dbReference type="Proteomes" id="UP000777438"/>
    </source>
</evidence>
<evidence type="ECO:0000313" key="1">
    <source>
        <dbReference type="EMBL" id="KAH6892164.1"/>
    </source>
</evidence>
<protein>
    <submittedName>
        <fullName evidence="1">Uncharacterized protein</fullName>
    </submittedName>
</protein>
<proteinExistence type="predicted"/>
<comment type="caution">
    <text evidence="1">The sequence shown here is derived from an EMBL/GenBank/DDBJ whole genome shotgun (WGS) entry which is preliminary data.</text>
</comment>
<name>A0A9P8W8A4_9HYPO</name>
<sequence>MRCDEWQSIVQFSVQQVRTVGKVVQLQMGLSLHRSHIGFNFACQNTTSQHQPLRRQGAVNDRVGRRRGNAGHCRSSELSLGRCLPLTRIRPPIAAGHVLPVAGIIVLTSASTPSAKYNGSTCQDEIKMQPSLNKKTSAFVQSASFYKYTKSLDSHPPTRIIHLTCLVLSHLTRHHHHHALTPMNQPRTAKRIHLSRFPCPIPRLDSRNLEPAALSILCPLPPKHMSHEFQSFVPADIPFCLNLLPSVLCCPALPLPSFPRPGPSFPQSSPPCISFILLHSTDTIRVTRKPNKQGLVIIDTSIYERSTLIACPRSAGASERPLFFHKSKLVRIPSR</sequence>
<accession>A0A9P8W8A4</accession>
<reference evidence="1 2" key="1">
    <citation type="journal article" date="2021" name="Nat. Commun.">
        <title>Genetic determinants of endophytism in the Arabidopsis root mycobiome.</title>
        <authorList>
            <person name="Mesny F."/>
            <person name="Miyauchi S."/>
            <person name="Thiergart T."/>
            <person name="Pickel B."/>
            <person name="Atanasova L."/>
            <person name="Karlsson M."/>
            <person name="Huettel B."/>
            <person name="Barry K.W."/>
            <person name="Haridas S."/>
            <person name="Chen C."/>
            <person name="Bauer D."/>
            <person name="Andreopoulos W."/>
            <person name="Pangilinan J."/>
            <person name="LaButti K."/>
            <person name="Riley R."/>
            <person name="Lipzen A."/>
            <person name="Clum A."/>
            <person name="Drula E."/>
            <person name="Henrissat B."/>
            <person name="Kohler A."/>
            <person name="Grigoriev I.V."/>
            <person name="Martin F.M."/>
            <person name="Hacquard S."/>
        </authorList>
    </citation>
    <scope>NUCLEOTIDE SEQUENCE [LARGE SCALE GENOMIC DNA]</scope>
    <source>
        <strain evidence="1 2">MPI-CAGE-CH-0241</strain>
    </source>
</reference>
<keyword evidence="2" id="KW-1185">Reference proteome</keyword>
<dbReference type="AlphaFoldDB" id="A0A9P8W8A4"/>
<dbReference type="Proteomes" id="UP000777438">
    <property type="component" value="Unassembled WGS sequence"/>
</dbReference>
<organism evidence="1 2">
    <name type="scientific">Thelonectria olida</name>
    <dbReference type="NCBI Taxonomy" id="1576542"/>
    <lineage>
        <taxon>Eukaryota</taxon>
        <taxon>Fungi</taxon>
        <taxon>Dikarya</taxon>
        <taxon>Ascomycota</taxon>
        <taxon>Pezizomycotina</taxon>
        <taxon>Sordariomycetes</taxon>
        <taxon>Hypocreomycetidae</taxon>
        <taxon>Hypocreales</taxon>
        <taxon>Nectriaceae</taxon>
        <taxon>Thelonectria</taxon>
    </lineage>
</organism>